<dbReference type="InterPro" id="IPR029016">
    <property type="entry name" value="GAF-like_dom_sf"/>
</dbReference>
<accession>A0A4R3UTU4</accession>
<evidence type="ECO:0000256" key="2">
    <source>
        <dbReference type="ARBA" id="ARBA00023125"/>
    </source>
</evidence>
<evidence type="ECO:0000313" key="6">
    <source>
        <dbReference type="EMBL" id="TCU93878.1"/>
    </source>
</evidence>
<dbReference type="GO" id="GO:0003700">
    <property type="term" value="F:DNA-binding transcription factor activity"/>
    <property type="evidence" value="ECO:0007669"/>
    <property type="project" value="TreeGrafter"/>
</dbReference>
<keyword evidence="2" id="KW-0238">DNA-binding</keyword>
<dbReference type="SMART" id="SM00346">
    <property type="entry name" value="HTH_ICLR"/>
    <property type="match status" value="1"/>
</dbReference>
<evidence type="ECO:0000313" key="7">
    <source>
        <dbReference type="Proteomes" id="UP000294692"/>
    </source>
</evidence>
<comment type="caution">
    <text evidence="6">The sequence shown here is derived from an EMBL/GenBank/DDBJ whole genome shotgun (WGS) entry which is preliminary data.</text>
</comment>
<organism evidence="6 7">
    <name type="scientific">Paracandidimonas soli</name>
    <dbReference type="NCBI Taxonomy" id="1917182"/>
    <lineage>
        <taxon>Bacteria</taxon>
        <taxon>Pseudomonadati</taxon>
        <taxon>Pseudomonadota</taxon>
        <taxon>Betaproteobacteria</taxon>
        <taxon>Burkholderiales</taxon>
        <taxon>Alcaligenaceae</taxon>
        <taxon>Paracandidimonas</taxon>
    </lineage>
</organism>
<keyword evidence="1" id="KW-0805">Transcription regulation</keyword>
<protein>
    <submittedName>
        <fullName evidence="6">IclR family transcriptional regulator</fullName>
    </submittedName>
</protein>
<dbReference type="PANTHER" id="PTHR30136:SF39">
    <property type="entry name" value="TRANSCRIPTIONAL REGULATORY PROTEIN"/>
    <property type="match status" value="1"/>
</dbReference>
<reference evidence="6 7" key="1">
    <citation type="submission" date="2019-03" db="EMBL/GenBank/DDBJ databases">
        <title>Genomic Encyclopedia of Type Strains, Phase IV (KMG-IV): sequencing the most valuable type-strain genomes for metagenomic binning, comparative biology and taxonomic classification.</title>
        <authorList>
            <person name="Goeker M."/>
        </authorList>
    </citation>
    <scope>NUCLEOTIDE SEQUENCE [LARGE SCALE GENOMIC DNA]</scope>
    <source>
        <strain evidence="6 7">DSM 100048</strain>
    </source>
</reference>
<dbReference type="SUPFAM" id="SSF46785">
    <property type="entry name" value="Winged helix' DNA-binding domain"/>
    <property type="match status" value="1"/>
</dbReference>
<dbReference type="GO" id="GO:0003677">
    <property type="term" value="F:DNA binding"/>
    <property type="evidence" value="ECO:0007669"/>
    <property type="project" value="UniProtKB-KW"/>
</dbReference>
<dbReference type="EMBL" id="SMBX01000010">
    <property type="protein sequence ID" value="TCU93878.1"/>
    <property type="molecule type" value="Genomic_DNA"/>
</dbReference>
<sequence>MDRPTPRTQSVQRAITLLKLIAAHHPGGMRLLDLANVSGIERPTTHRLLASLIDEGLVQQRESDRRYILGSYCAQLAQHLAAPADIKDWFRPLLLKISLQLGDATFLVVPSGFDTLCVTRAIGTYPIQALAIDIGNRQPIGVGSGGLAMLAQMPEPQARQLVQANAWRLHHYGGLSDTALMELVAESRERGYAVIGNYAVPGVIGIGIVLRDANERIIAGLSIASIESRMQPQRQREVAQSMLDMALQYHRERPYCGHED</sequence>
<gene>
    <name evidence="6" type="ORF">EV686_11045</name>
</gene>
<evidence type="ECO:0000256" key="3">
    <source>
        <dbReference type="ARBA" id="ARBA00023163"/>
    </source>
</evidence>
<dbReference type="PANTHER" id="PTHR30136">
    <property type="entry name" value="HELIX-TURN-HELIX TRANSCRIPTIONAL REGULATOR, ICLR FAMILY"/>
    <property type="match status" value="1"/>
</dbReference>
<dbReference type="Proteomes" id="UP000294692">
    <property type="component" value="Unassembled WGS sequence"/>
</dbReference>
<dbReference type="AlphaFoldDB" id="A0A4R3UTU4"/>
<dbReference type="InterPro" id="IPR036388">
    <property type="entry name" value="WH-like_DNA-bd_sf"/>
</dbReference>
<keyword evidence="3" id="KW-0804">Transcription</keyword>
<dbReference type="InterPro" id="IPR050707">
    <property type="entry name" value="HTH_MetabolicPath_Reg"/>
</dbReference>
<dbReference type="InterPro" id="IPR014757">
    <property type="entry name" value="Tscrpt_reg_IclR_C"/>
</dbReference>
<dbReference type="Pfam" id="PF01614">
    <property type="entry name" value="IclR_C"/>
    <property type="match status" value="1"/>
</dbReference>
<dbReference type="RefSeq" id="WP_132477923.1">
    <property type="nucleotide sequence ID" value="NZ_JBHRVM010000001.1"/>
</dbReference>
<dbReference type="PROSITE" id="PS51078">
    <property type="entry name" value="ICLR_ED"/>
    <property type="match status" value="1"/>
</dbReference>
<dbReference type="InterPro" id="IPR036390">
    <property type="entry name" value="WH_DNA-bd_sf"/>
</dbReference>
<evidence type="ECO:0000259" key="5">
    <source>
        <dbReference type="PROSITE" id="PS51078"/>
    </source>
</evidence>
<name>A0A4R3UTU4_9BURK</name>
<evidence type="ECO:0000259" key="4">
    <source>
        <dbReference type="PROSITE" id="PS51077"/>
    </source>
</evidence>
<dbReference type="Gene3D" id="3.30.450.40">
    <property type="match status" value="1"/>
</dbReference>
<dbReference type="Pfam" id="PF09339">
    <property type="entry name" value="HTH_IclR"/>
    <property type="match status" value="1"/>
</dbReference>
<dbReference type="SUPFAM" id="SSF55781">
    <property type="entry name" value="GAF domain-like"/>
    <property type="match status" value="1"/>
</dbReference>
<feature type="domain" description="HTH iclR-type" evidence="4">
    <location>
        <begin position="8"/>
        <end position="71"/>
    </location>
</feature>
<dbReference type="PROSITE" id="PS51077">
    <property type="entry name" value="HTH_ICLR"/>
    <property type="match status" value="1"/>
</dbReference>
<feature type="domain" description="IclR-ED" evidence="5">
    <location>
        <begin position="72"/>
        <end position="255"/>
    </location>
</feature>
<dbReference type="InterPro" id="IPR005471">
    <property type="entry name" value="Tscrpt_reg_IclR_N"/>
</dbReference>
<dbReference type="Gene3D" id="1.10.10.10">
    <property type="entry name" value="Winged helix-like DNA-binding domain superfamily/Winged helix DNA-binding domain"/>
    <property type="match status" value="1"/>
</dbReference>
<evidence type="ECO:0000256" key="1">
    <source>
        <dbReference type="ARBA" id="ARBA00023015"/>
    </source>
</evidence>
<keyword evidence="7" id="KW-1185">Reference proteome</keyword>
<dbReference type="OrthoDB" id="9807558at2"/>
<dbReference type="GO" id="GO:0045892">
    <property type="term" value="P:negative regulation of DNA-templated transcription"/>
    <property type="evidence" value="ECO:0007669"/>
    <property type="project" value="TreeGrafter"/>
</dbReference>
<proteinExistence type="predicted"/>